<keyword evidence="2" id="KW-1185">Reference proteome</keyword>
<gene>
    <name evidence="1" type="ORF">K441DRAFT_43179</name>
</gene>
<evidence type="ECO:0000313" key="1">
    <source>
        <dbReference type="EMBL" id="OCK86596.1"/>
    </source>
</evidence>
<dbReference type="EMBL" id="KV748296">
    <property type="protein sequence ID" value="OCK86596.1"/>
    <property type="molecule type" value="Genomic_DNA"/>
</dbReference>
<accession>A0ACC8EKJ0</accession>
<sequence>MLGSSPQPFFVGQSGMLRELEAFMDSTKPDCLVITGPAGAGKSATVRKFAYGQQGRYSIFWFSAETPETIHTGIKEATLKISNQASSGRTSGNATSFKDWLAKQHVPWLIVFDNACDGLDIRGLYPTHKGKVIITSRHTALRISADFITKEIAPLSISEAESLFRETWERRRRSKQQSHATSWPSSSALTMLHGRPLAIVLAASHLAWTCTNWGSTLNELNTLVEETAPDAANLDELIWKWVWLVVRELNPPEIDLLAILTALDSTCVPKDLLDSIPYEPLLPRMTKLEMIQIRTDHEQQYLHIPLAIRDCSHRYLEMQPDAFQQDILQQAVTLLDTVLCSFNDPCSLPSRGFETALPHVRKLCLLMARSLLPLEVATVNHLRMLSAHALSKACSILAKRCHKQFWRTWLLSNGFDSPEWSATEEDGSEFIDPVVLPSWTSAEQNSISEQGQRLQPAVLGPLCSFFIDDLEKCLMLGAIGNCWHGIREDVFDFVRQLPNAPQNSSRLEAINDAIEKGATHGLMVATKETIQNEKMRQQFLEVGKRHTNRIVSMITVSLEDYYNQGEFDEDRLKSVITISLESYSLLAFQMTSRGFADLFRNSISGILCSALEAHFPRGSVPELQCFERSASFIMSACSKSALEERSRKIAKGYWEVIEAMSFSIASDVIIHCGRTLIPQIHPLSSEDSSAGQSYLVENLLNKAIELTREGIIGLEHKRTPLWRSSLRQAAFWCEQAQQCSNAWGTIHIERNFRNQDRWEENCIFLELDATSQPVDWLI</sequence>
<organism evidence="1 2">
    <name type="scientific">Cenococcum geophilum 1.58</name>
    <dbReference type="NCBI Taxonomy" id="794803"/>
    <lineage>
        <taxon>Eukaryota</taxon>
        <taxon>Fungi</taxon>
        <taxon>Dikarya</taxon>
        <taxon>Ascomycota</taxon>
        <taxon>Pezizomycotina</taxon>
        <taxon>Dothideomycetes</taxon>
        <taxon>Pleosporomycetidae</taxon>
        <taxon>Gloniales</taxon>
        <taxon>Gloniaceae</taxon>
        <taxon>Cenococcum</taxon>
    </lineage>
</organism>
<protein>
    <submittedName>
        <fullName evidence="1">Uncharacterized protein</fullName>
    </submittedName>
</protein>
<reference evidence="1 2" key="1">
    <citation type="journal article" date="2016" name="Nat. Commun.">
        <title>Ectomycorrhizal ecology is imprinted in the genome of the dominant symbiotic fungus Cenococcum geophilum.</title>
        <authorList>
            <consortium name="DOE Joint Genome Institute"/>
            <person name="Peter M."/>
            <person name="Kohler A."/>
            <person name="Ohm R.A."/>
            <person name="Kuo A."/>
            <person name="Krutzmann J."/>
            <person name="Morin E."/>
            <person name="Arend M."/>
            <person name="Barry K.W."/>
            <person name="Binder M."/>
            <person name="Choi C."/>
            <person name="Clum A."/>
            <person name="Copeland A."/>
            <person name="Grisel N."/>
            <person name="Haridas S."/>
            <person name="Kipfer T."/>
            <person name="LaButti K."/>
            <person name="Lindquist E."/>
            <person name="Lipzen A."/>
            <person name="Maire R."/>
            <person name="Meier B."/>
            <person name="Mihaltcheva S."/>
            <person name="Molinier V."/>
            <person name="Murat C."/>
            <person name="Poggeler S."/>
            <person name="Quandt C.A."/>
            <person name="Sperisen C."/>
            <person name="Tritt A."/>
            <person name="Tisserant E."/>
            <person name="Crous P.W."/>
            <person name="Henrissat B."/>
            <person name="Nehls U."/>
            <person name="Egli S."/>
            <person name="Spatafora J.W."/>
            <person name="Grigoriev I.V."/>
            <person name="Martin F.M."/>
        </authorList>
    </citation>
    <scope>NUCLEOTIDE SEQUENCE [LARGE SCALE GENOMIC DNA]</scope>
    <source>
        <strain evidence="1 2">1.58</strain>
    </source>
</reference>
<proteinExistence type="predicted"/>
<name>A0ACC8EKJ0_9PEZI</name>
<evidence type="ECO:0000313" key="2">
    <source>
        <dbReference type="Proteomes" id="UP000250078"/>
    </source>
</evidence>
<dbReference type="Proteomes" id="UP000250078">
    <property type="component" value="Unassembled WGS sequence"/>
</dbReference>